<dbReference type="OrthoDB" id="414175at2759"/>
<dbReference type="EMBL" id="KN846951">
    <property type="protein sequence ID" value="KIV86185.1"/>
    <property type="molecule type" value="Genomic_DNA"/>
</dbReference>
<dbReference type="InterPro" id="IPR007345">
    <property type="entry name" value="Polysacch_pyruvyl_Trfase"/>
</dbReference>
<evidence type="ECO:0000313" key="3">
    <source>
        <dbReference type="Proteomes" id="UP000053599"/>
    </source>
</evidence>
<dbReference type="AlphaFoldDB" id="A0A0D1WBR9"/>
<reference evidence="2 3" key="1">
    <citation type="submission" date="2015-01" db="EMBL/GenBank/DDBJ databases">
        <title>The Genome Sequence of Exophiala sideris CBS121828.</title>
        <authorList>
            <consortium name="The Broad Institute Genomics Platform"/>
            <person name="Cuomo C."/>
            <person name="de Hoog S."/>
            <person name="Gorbushina A."/>
            <person name="Stielow B."/>
            <person name="Teixiera M."/>
            <person name="Abouelleil A."/>
            <person name="Chapman S.B."/>
            <person name="Priest M."/>
            <person name="Young S.K."/>
            <person name="Wortman J."/>
            <person name="Nusbaum C."/>
            <person name="Birren B."/>
        </authorList>
    </citation>
    <scope>NUCLEOTIDE SEQUENCE [LARGE SCALE GENOMIC DNA]</scope>
    <source>
        <strain evidence="2 3">CBS 121828</strain>
    </source>
</reference>
<name>A0A0D1WBR9_9EURO</name>
<protein>
    <recommendedName>
        <fullName evidence="1">Polysaccharide pyruvyl transferase domain-containing protein</fullName>
    </recommendedName>
</protein>
<dbReference type="HOGENOM" id="CLU_045699_0_0_1"/>
<proteinExistence type="predicted"/>
<dbReference type="STRING" id="1016849.A0A0D1WBR9"/>
<sequence length="367" mass="40835">MARWEEVTKLMGSVGGGRGGGTCDATLSSQADMLIREYSALLPGVTHVALIGYPMSSNKGDSAIWIGEKVLLEALGIETLYACVDNHDYSKDELRKALEAHGGPSKTAILFHGGGNFGDLWPGAQDNRESVAMDFLDYRIRSFPQTYKFHDQKKKLPKAQQAYGQHPNLQLTARDSKSFMAMQKDFGSKHMVSLLPDAATMLVTRPLPHAREVKDGYDVLFLARTDHEGGQDHGHQKGAIEDLRSFGNGDDSQHSSTNVTVADWVNVDPEGIKNAVDYDQHAQMRVDWTFEYLQQYALILSDRLHVHILSTVWGFDHVAVEEGSYAKIRTYHDTWLLGCGDRVAMTQNMQEAVDAAKGWYRNGKSFP</sequence>
<organism evidence="2 3">
    <name type="scientific">Exophiala sideris</name>
    <dbReference type="NCBI Taxonomy" id="1016849"/>
    <lineage>
        <taxon>Eukaryota</taxon>
        <taxon>Fungi</taxon>
        <taxon>Dikarya</taxon>
        <taxon>Ascomycota</taxon>
        <taxon>Pezizomycotina</taxon>
        <taxon>Eurotiomycetes</taxon>
        <taxon>Chaetothyriomycetidae</taxon>
        <taxon>Chaetothyriales</taxon>
        <taxon>Herpotrichiellaceae</taxon>
        <taxon>Exophiala</taxon>
    </lineage>
</organism>
<gene>
    <name evidence="2" type="ORF">PV11_01815</name>
</gene>
<dbReference type="Proteomes" id="UP000053599">
    <property type="component" value="Unassembled WGS sequence"/>
</dbReference>
<accession>A0A0D1WBR9</accession>
<feature type="domain" description="Polysaccharide pyruvyl transferase" evidence="1">
    <location>
        <begin position="58"/>
        <end position="311"/>
    </location>
</feature>
<evidence type="ECO:0000313" key="2">
    <source>
        <dbReference type="EMBL" id="KIV86185.1"/>
    </source>
</evidence>
<evidence type="ECO:0000259" key="1">
    <source>
        <dbReference type="Pfam" id="PF04230"/>
    </source>
</evidence>
<dbReference type="Pfam" id="PF04230">
    <property type="entry name" value="PS_pyruv_trans"/>
    <property type="match status" value="1"/>
</dbReference>